<evidence type="ECO:0000256" key="1">
    <source>
        <dbReference type="SAM" id="Phobius"/>
    </source>
</evidence>
<dbReference type="EMBL" id="JBHUDB010000025">
    <property type="protein sequence ID" value="MFD1572246.1"/>
    <property type="molecule type" value="Genomic_DNA"/>
</dbReference>
<sequence length="88" mass="9143">MTADTPETTAQYEAAYRGGRDAVLSIVSGAMWAVLGAFGVGLLWLTAIALTNDTATPPTYAAALFGATLTVLAGDELYHRLHGGTPIF</sequence>
<dbReference type="Proteomes" id="UP001597185">
    <property type="component" value="Unassembled WGS sequence"/>
</dbReference>
<evidence type="ECO:0000313" key="3">
    <source>
        <dbReference type="Proteomes" id="UP001597185"/>
    </source>
</evidence>
<keyword evidence="1" id="KW-0812">Transmembrane</keyword>
<keyword evidence="1" id="KW-0472">Membrane</keyword>
<evidence type="ECO:0000313" key="2">
    <source>
        <dbReference type="EMBL" id="MFD1572246.1"/>
    </source>
</evidence>
<dbReference type="AlphaFoldDB" id="A0ABD6C6P5"/>
<organism evidence="2 3">
    <name type="scientific">Halorubrum laminariae</name>
    <dbReference type="NCBI Taxonomy" id="1433523"/>
    <lineage>
        <taxon>Archaea</taxon>
        <taxon>Methanobacteriati</taxon>
        <taxon>Methanobacteriota</taxon>
        <taxon>Stenosarchaea group</taxon>
        <taxon>Halobacteria</taxon>
        <taxon>Halobacteriales</taxon>
        <taxon>Haloferacaceae</taxon>
        <taxon>Halorubrum</taxon>
    </lineage>
</organism>
<comment type="caution">
    <text evidence="2">The sequence shown here is derived from an EMBL/GenBank/DDBJ whole genome shotgun (WGS) entry which is preliminary data.</text>
</comment>
<feature type="transmembrane region" description="Helical" evidence="1">
    <location>
        <begin position="22"/>
        <end position="47"/>
    </location>
</feature>
<protein>
    <submittedName>
        <fullName evidence="2">Uncharacterized protein</fullName>
    </submittedName>
</protein>
<dbReference type="GeneID" id="23797457"/>
<gene>
    <name evidence="2" type="ORF">ACFR9T_16970</name>
</gene>
<keyword evidence="3" id="KW-1185">Reference proteome</keyword>
<accession>A0ABD6C6P5</accession>
<reference evidence="2 3" key="1">
    <citation type="journal article" date="2019" name="Int. J. Syst. Evol. Microbiol.">
        <title>The Global Catalogue of Microorganisms (GCM) 10K type strain sequencing project: providing services to taxonomists for standard genome sequencing and annotation.</title>
        <authorList>
            <consortium name="The Broad Institute Genomics Platform"/>
            <consortium name="The Broad Institute Genome Sequencing Center for Infectious Disease"/>
            <person name="Wu L."/>
            <person name="Ma J."/>
        </authorList>
    </citation>
    <scope>NUCLEOTIDE SEQUENCE [LARGE SCALE GENOMIC DNA]</scope>
    <source>
        <strain evidence="2 3">CGMCC 1.12689</strain>
    </source>
</reference>
<dbReference type="RefSeq" id="WP_008523601.1">
    <property type="nucleotide sequence ID" value="NZ_JANHDL010000010.1"/>
</dbReference>
<keyword evidence="1" id="KW-1133">Transmembrane helix</keyword>
<proteinExistence type="predicted"/>
<name>A0ABD6C6P5_9EURY</name>